<evidence type="ECO:0000256" key="1">
    <source>
        <dbReference type="SAM" id="SignalP"/>
    </source>
</evidence>
<keyword evidence="1" id="KW-0732">Signal</keyword>
<organism evidence="2 3">
    <name type="scientific">Colletotrichum tofieldiae</name>
    <dbReference type="NCBI Taxonomy" id="708197"/>
    <lineage>
        <taxon>Eukaryota</taxon>
        <taxon>Fungi</taxon>
        <taxon>Dikarya</taxon>
        <taxon>Ascomycota</taxon>
        <taxon>Pezizomycotina</taxon>
        <taxon>Sordariomycetes</taxon>
        <taxon>Hypocreomycetidae</taxon>
        <taxon>Glomerellales</taxon>
        <taxon>Glomerellaceae</taxon>
        <taxon>Colletotrichum</taxon>
        <taxon>Colletotrichum spaethianum species complex</taxon>
    </lineage>
</organism>
<gene>
    <name evidence="2" type="ORF">CT0861_04284</name>
</gene>
<dbReference type="Proteomes" id="UP000076552">
    <property type="component" value="Unassembled WGS sequence"/>
</dbReference>
<keyword evidence="3" id="KW-1185">Reference proteome</keyword>
<proteinExistence type="predicted"/>
<sequence length="158" mass="18240">MQRAVTTLVTLLPAAIYSLFLRSSLPEVKGQSFRHLLERQRDGRKPLGNIRGRGLGDSLGHYRLYPFVRWGGYPGLAPVGWRYCCKADRTASPWSRRPKGPAGFLLVDEYNHKIGNIDIVDQMRSYHRYFRPTRRGVWQAIAWNFLFELIHVVALEQA</sequence>
<protein>
    <submittedName>
        <fullName evidence="2">Uncharacterized protein</fullName>
    </submittedName>
</protein>
<dbReference type="AlphaFoldDB" id="A0A166UC63"/>
<accession>A0A166UC63</accession>
<reference evidence="2 3" key="1">
    <citation type="submission" date="2015-06" db="EMBL/GenBank/DDBJ databases">
        <title>Survival trade-offs in plant roots during colonization by closely related pathogenic and mutualistic fungi.</title>
        <authorList>
            <person name="Hacquard S."/>
            <person name="Kracher B."/>
            <person name="Hiruma K."/>
            <person name="Weinman A."/>
            <person name="Muench P."/>
            <person name="Garrido Oter R."/>
            <person name="Ver Loren van Themaat E."/>
            <person name="Dallerey J.-F."/>
            <person name="Damm U."/>
            <person name="Henrissat B."/>
            <person name="Lespinet O."/>
            <person name="Thon M."/>
            <person name="Kemen E."/>
            <person name="McHardy A.C."/>
            <person name="Schulze-Lefert P."/>
            <person name="O'Connell R.J."/>
        </authorList>
    </citation>
    <scope>NUCLEOTIDE SEQUENCE [LARGE SCALE GENOMIC DNA]</scope>
    <source>
        <strain evidence="2 3">0861</strain>
    </source>
</reference>
<name>A0A166UC63_9PEZI</name>
<feature type="signal peptide" evidence="1">
    <location>
        <begin position="1"/>
        <end position="30"/>
    </location>
</feature>
<dbReference type="EMBL" id="LFIV01000047">
    <property type="protein sequence ID" value="KZL73230.1"/>
    <property type="molecule type" value="Genomic_DNA"/>
</dbReference>
<evidence type="ECO:0000313" key="3">
    <source>
        <dbReference type="Proteomes" id="UP000076552"/>
    </source>
</evidence>
<evidence type="ECO:0000313" key="2">
    <source>
        <dbReference type="EMBL" id="KZL73230.1"/>
    </source>
</evidence>
<comment type="caution">
    <text evidence="2">The sequence shown here is derived from an EMBL/GenBank/DDBJ whole genome shotgun (WGS) entry which is preliminary data.</text>
</comment>
<feature type="chain" id="PRO_5007880509" evidence="1">
    <location>
        <begin position="31"/>
        <end position="158"/>
    </location>
</feature>